<evidence type="ECO:0000313" key="2">
    <source>
        <dbReference type="EMBL" id="MBW71849.1"/>
    </source>
</evidence>
<evidence type="ECO:0000256" key="1">
    <source>
        <dbReference type="SAM" id="Phobius"/>
    </source>
</evidence>
<name>A0A2M4D2R7_ANODA</name>
<protein>
    <submittedName>
        <fullName evidence="2">Putative secreted protein</fullName>
    </submittedName>
</protein>
<keyword evidence="1" id="KW-0472">Membrane</keyword>
<keyword evidence="1" id="KW-1133">Transmembrane helix</keyword>
<reference evidence="2" key="1">
    <citation type="submission" date="2018-01" db="EMBL/GenBank/DDBJ databases">
        <title>An insight into the sialome of Amazonian anophelines.</title>
        <authorList>
            <person name="Ribeiro J.M."/>
            <person name="Scarpassa V."/>
            <person name="Calvo E."/>
        </authorList>
    </citation>
    <scope>NUCLEOTIDE SEQUENCE</scope>
</reference>
<dbReference type="EMBL" id="GGFL01007671">
    <property type="protein sequence ID" value="MBW71849.1"/>
    <property type="molecule type" value="Transcribed_RNA"/>
</dbReference>
<accession>A0A2M4D2R7</accession>
<sequence>MMKVVLMLLLMLLLLLLLMMIIRMFLFQRNHRFDRSHQAGSWRDRYRCTGRTATAATVLIVHQHGLRFR</sequence>
<dbReference type="AlphaFoldDB" id="A0A2M4D2R7"/>
<organism evidence="2">
    <name type="scientific">Anopheles darlingi</name>
    <name type="common">Mosquito</name>
    <dbReference type="NCBI Taxonomy" id="43151"/>
    <lineage>
        <taxon>Eukaryota</taxon>
        <taxon>Metazoa</taxon>
        <taxon>Ecdysozoa</taxon>
        <taxon>Arthropoda</taxon>
        <taxon>Hexapoda</taxon>
        <taxon>Insecta</taxon>
        <taxon>Pterygota</taxon>
        <taxon>Neoptera</taxon>
        <taxon>Endopterygota</taxon>
        <taxon>Diptera</taxon>
        <taxon>Nematocera</taxon>
        <taxon>Culicoidea</taxon>
        <taxon>Culicidae</taxon>
        <taxon>Anophelinae</taxon>
        <taxon>Anopheles</taxon>
    </lineage>
</organism>
<proteinExistence type="predicted"/>
<keyword evidence="1" id="KW-0812">Transmembrane</keyword>
<feature type="transmembrane region" description="Helical" evidence="1">
    <location>
        <begin position="6"/>
        <end position="26"/>
    </location>
</feature>